<evidence type="ECO:0000313" key="1">
    <source>
        <dbReference type="EMBL" id="QHS77849.1"/>
    </source>
</evidence>
<reference evidence="1" key="1">
    <citation type="journal article" date="2020" name="Nature">
        <title>Giant virus diversity and host interactions through global metagenomics.</title>
        <authorList>
            <person name="Schulz F."/>
            <person name="Roux S."/>
            <person name="Paez-Espino D."/>
            <person name="Jungbluth S."/>
            <person name="Walsh D.A."/>
            <person name="Denef V.J."/>
            <person name="McMahon K.D."/>
            <person name="Konstantinidis K.T."/>
            <person name="Eloe-Fadrosh E.A."/>
            <person name="Kyrpides N.C."/>
            <person name="Woyke T."/>
        </authorList>
    </citation>
    <scope>NUCLEOTIDE SEQUENCE</scope>
    <source>
        <strain evidence="1">GVMAG-S-1021933-23</strain>
    </source>
</reference>
<organism evidence="1">
    <name type="scientific">viral metagenome</name>
    <dbReference type="NCBI Taxonomy" id="1070528"/>
    <lineage>
        <taxon>unclassified sequences</taxon>
        <taxon>metagenomes</taxon>
        <taxon>organismal metagenomes</taxon>
    </lineage>
</organism>
<accession>A0A6C0ADP0</accession>
<dbReference type="AlphaFoldDB" id="A0A6C0ADP0"/>
<dbReference type="EMBL" id="MN740593">
    <property type="protein sequence ID" value="QHS77849.1"/>
    <property type="molecule type" value="Genomic_DNA"/>
</dbReference>
<protein>
    <submittedName>
        <fullName evidence="1">Uncharacterized protein</fullName>
    </submittedName>
</protein>
<proteinExistence type="predicted"/>
<name>A0A6C0ADP0_9ZZZZ</name>
<sequence>MILYFAQFISAGNRSFEMDGVPFKLGSLSTNLCETEQEAVNQLINMLFRKGGIFSEMSDWKFRKKILLKESKGNFEKFRYHFPGFIGEEYDFELKTFDISFSSCKN</sequence>